<accession>A0A0K9NSW1</accession>
<proteinExistence type="predicted"/>
<name>A0A0K9NSW1_ZOSMR</name>
<evidence type="ECO:0000313" key="1">
    <source>
        <dbReference type="EMBL" id="KMZ59886.1"/>
    </source>
</evidence>
<keyword evidence="2" id="KW-1185">Reference proteome</keyword>
<sequence length="83" mass="9522">MRPPMSRVVNMLVGEIEFSGVISKPSYLTDWEIGESSDAISRNLTAQLEDVKNLEMQKVEENFFLYSNTSRSMMSNEIQEEGR</sequence>
<evidence type="ECO:0000313" key="2">
    <source>
        <dbReference type="Proteomes" id="UP000036987"/>
    </source>
</evidence>
<dbReference type="Proteomes" id="UP000036987">
    <property type="component" value="Unassembled WGS sequence"/>
</dbReference>
<dbReference type="AlphaFoldDB" id="A0A0K9NSW1"/>
<organism evidence="1 2">
    <name type="scientific">Zostera marina</name>
    <name type="common">Eelgrass</name>
    <dbReference type="NCBI Taxonomy" id="29655"/>
    <lineage>
        <taxon>Eukaryota</taxon>
        <taxon>Viridiplantae</taxon>
        <taxon>Streptophyta</taxon>
        <taxon>Embryophyta</taxon>
        <taxon>Tracheophyta</taxon>
        <taxon>Spermatophyta</taxon>
        <taxon>Magnoliopsida</taxon>
        <taxon>Liliopsida</taxon>
        <taxon>Zosteraceae</taxon>
        <taxon>Zostera</taxon>
    </lineage>
</organism>
<dbReference type="OrthoDB" id="663146at2759"/>
<gene>
    <name evidence="1" type="ORF">ZOSMA_643G00080</name>
</gene>
<comment type="caution">
    <text evidence="1">The sequence shown here is derived from an EMBL/GenBank/DDBJ whole genome shotgun (WGS) entry which is preliminary data.</text>
</comment>
<dbReference type="EMBL" id="LFYR01001704">
    <property type="protein sequence ID" value="KMZ59886.1"/>
    <property type="molecule type" value="Genomic_DNA"/>
</dbReference>
<protein>
    <submittedName>
        <fullName evidence="1">Uncharacterized protein</fullName>
    </submittedName>
</protein>
<reference evidence="2" key="1">
    <citation type="journal article" date="2016" name="Nature">
        <title>The genome of the seagrass Zostera marina reveals angiosperm adaptation to the sea.</title>
        <authorList>
            <person name="Olsen J.L."/>
            <person name="Rouze P."/>
            <person name="Verhelst B."/>
            <person name="Lin Y.-C."/>
            <person name="Bayer T."/>
            <person name="Collen J."/>
            <person name="Dattolo E."/>
            <person name="De Paoli E."/>
            <person name="Dittami S."/>
            <person name="Maumus F."/>
            <person name="Michel G."/>
            <person name="Kersting A."/>
            <person name="Lauritano C."/>
            <person name="Lohaus R."/>
            <person name="Toepel M."/>
            <person name="Tonon T."/>
            <person name="Vanneste K."/>
            <person name="Amirebrahimi M."/>
            <person name="Brakel J."/>
            <person name="Bostroem C."/>
            <person name="Chovatia M."/>
            <person name="Grimwood J."/>
            <person name="Jenkins J.W."/>
            <person name="Jueterbock A."/>
            <person name="Mraz A."/>
            <person name="Stam W.T."/>
            <person name="Tice H."/>
            <person name="Bornberg-Bauer E."/>
            <person name="Green P.J."/>
            <person name="Pearson G.A."/>
            <person name="Procaccini G."/>
            <person name="Duarte C.M."/>
            <person name="Schmutz J."/>
            <person name="Reusch T.B.H."/>
            <person name="Van de Peer Y."/>
        </authorList>
    </citation>
    <scope>NUCLEOTIDE SEQUENCE [LARGE SCALE GENOMIC DNA]</scope>
    <source>
        <strain evidence="2">cv. Finnish</strain>
    </source>
</reference>